<evidence type="ECO:0000256" key="7">
    <source>
        <dbReference type="PIRSR" id="PIRSR000190-2"/>
    </source>
</evidence>
<dbReference type="Pfam" id="PF10590">
    <property type="entry name" value="PNP_phzG_C"/>
    <property type="match status" value="1"/>
</dbReference>
<evidence type="ECO:0000256" key="3">
    <source>
        <dbReference type="ARBA" id="ARBA00022643"/>
    </source>
</evidence>
<dbReference type="InterPro" id="IPR000659">
    <property type="entry name" value="Pyridox_Oxase"/>
</dbReference>
<feature type="binding site" evidence="7">
    <location>
        <position position="196"/>
    </location>
    <ligand>
        <name>FMN</name>
        <dbReference type="ChEBI" id="CHEBI:58210"/>
    </ligand>
</feature>
<dbReference type="NCBIfam" id="NF004231">
    <property type="entry name" value="PRK05679.1"/>
    <property type="match status" value="1"/>
</dbReference>
<comment type="cofactor">
    <cofactor evidence="7">
        <name>FMN</name>
        <dbReference type="ChEBI" id="CHEBI:58210"/>
    </cofactor>
    <text evidence="7">Binds 1 FMN per subunit.</text>
</comment>
<sequence length="217" mass="24783">MPTDIANLREEYTRATLTREDIADDPIAQFRTWLDAAIEADLPEPNAMTLATADKQGRPASRVVLLKELDTGFVLYTNYQSQKGQALQANPHAALTFWWEPMERQVRVQGRAERVSAEQSDAYFAKRPRSSQLGAWTSPQSRVIDDRDVLDDNWAQVKERFGDEGEVPRPPHWGGIRIVPHTVEFWQGRPSRLHDRLRYCRADAESAASWTVERLAP</sequence>
<dbReference type="PIRSF" id="PIRSF000190">
    <property type="entry name" value="Pyd_amn-ph_oxd"/>
    <property type="match status" value="1"/>
</dbReference>
<feature type="binding site" evidence="7">
    <location>
        <begin position="140"/>
        <end position="141"/>
    </location>
    <ligand>
        <name>FMN</name>
        <dbReference type="ChEBI" id="CHEBI:58210"/>
    </ligand>
</feature>
<evidence type="ECO:0000259" key="9">
    <source>
        <dbReference type="Pfam" id="PF10590"/>
    </source>
</evidence>
<dbReference type="EMBL" id="PDEP01000002">
    <property type="protein sequence ID" value="PEN08876.1"/>
    <property type="molecule type" value="Genomic_DNA"/>
</dbReference>
<dbReference type="SUPFAM" id="SSF50475">
    <property type="entry name" value="FMN-binding split barrel"/>
    <property type="match status" value="1"/>
</dbReference>
<keyword evidence="3 7" id="KW-0288">FMN</keyword>
<evidence type="ECO:0000256" key="4">
    <source>
        <dbReference type="ARBA" id="ARBA00023002"/>
    </source>
</evidence>
<dbReference type="HAMAP" id="MF_01629">
    <property type="entry name" value="PdxH"/>
    <property type="match status" value="1"/>
</dbReference>
<gene>
    <name evidence="10" type="primary">pdxH</name>
    <name evidence="10" type="ORF">CRI93_03780</name>
</gene>
<evidence type="ECO:0000313" key="10">
    <source>
        <dbReference type="EMBL" id="PEN08876.1"/>
    </source>
</evidence>
<dbReference type="GO" id="GO:0010181">
    <property type="term" value="F:FMN binding"/>
    <property type="evidence" value="ECO:0007669"/>
    <property type="project" value="UniProtKB-UniRule"/>
</dbReference>
<dbReference type="RefSeq" id="WP_098061272.1">
    <property type="nucleotide sequence ID" value="NZ_PDEP01000002.1"/>
</dbReference>
<dbReference type="InterPro" id="IPR019740">
    <property type="entry name" value="Pyridox_Oxase_CS"/>
</dbReference>
<evidence type="ECO:0000256" key="1">
    <source>
        <dbReference type="ARBA" id="ARBA00007301"/>
    </source>
</evidence>
<accession>A0A2H3NPC9</accession>
<protein>
    <recommendedName>
        <fullName evidence="5">Pyridoxamine 5'-phosphate oxidase</fullName>
        <ecNumber evidence="5">1.4.3.5</ecNumber>
    </recommendedName>
</protein>
<keyword evidence="11" id="KW-1185">Reference proteome</keyword>
<dbReference type="InterPro" id="IPR011576">
    <property type="entry name" value="Pyridox_Oxase_N"/>
</dbReference>
<name>A0A2H3NPC9_9BACT</name>
<dbReference type="InterPro" id="IPR012349">
    <property type="entry name" value="Split_barrel_FMN-bd"/>
</dbReference>
<feature type="binding site" evidence="6">
    <location>
        <begin position="192"/>
        <end position="194"/>
    </location>
    <ligand>
        <name>substrate</name>
    </ligand>
</feature>
<dbReference type="Proteomes" id="UP000221024">
    <property type="component" value="Unassembled WGS sequence"/>
</dbReference>
<evidence type="ECO:0000256" key="5">
    <source>
        <dbReference type="NCBIfam" id="TIGR00558"/>
    </source>
</evidence>
<feature type="binding site" evidence="7">
    <location>
        <begin position="76"/>
        <end position="77"/>
    </location>
    <ligand>
        <name>FMN</name>
        <dbReference type="ChEBI" id="CHEBI:58210"/>
    </ligand>
</feature>
<feature type="binding site" evidence="7">
    <location>
        <position position="83"/>
    </location>
    <ligand>
        <name>FMN</name>
        <dbReference type="ChEBI" id="CHEBI:58210"/>
    </ligand>
</feature>
<dbReference type="PANTHER" id="PTHR10851">
    <property type="entry name" value="PYRIDOXINE-5-PHOSPHATE OXIDASE"/>
    <property type="match status" value="1"/>
</dbReference>
<organism evidence="10 11">
    <name type="scientific">Longimonas halophila</name>
    <dbReference type="NCBI Taxonomy" id="1469170"/>
    <lineage>
        <taxon>Bacteria</taxon>
        <taxon>Pseudomonadati</taxon>
        <taxon>Rhodothermota</taxon>
        <taxon>Rhodothermia</taxon>
        <taxon>Rhodothermales</taxon>
        <taxon>Salisaetaceae</taxon>
        <taxon>Longimonas</taxon>
    </lineage>
</organism>
<feature type="binding site" evidence="7">
    <location>
        <position position="186"/>
    </location>
    <ligand>
        <name>FMN</name>
        <dbReference type="ChEBI" id="CHEBI:58210"/>
    </ligand>
</feature>
<dbReference type="PROSITE" id="PS01064">
    <property type="entry name" value="PYRIDOX_OXIDASE"/>
    <property type="match status" value="1"/>
</dbReference>
<comment type="similarity">
    <text evidence="1">Belongs to the pyridoxamine 5'-phosphate oxidase family.</text>
</comment>
<feature type="binding site" evidence="6">
    <location>
        <begin position="9"/>
        <end position="12"/>
    </location>
    <ligand>
        <name>substrate</name>
    </ligand>
</feature>
<feature type="binding site" evidence="6">
    <location>
        <position position="127"/>
    </location>
    <ligand>
        <name>substrate</name>
    </ligand>
</feature>
<evidence type="ECO:0000256" key="2">
    <source>
        <dbReference type="ARBA" id="ARBA00022630"/>
    </source>
</evidence>
<comment type="caution">
    <text evidence="10">The sequence shown here is derived from an EMBL/GenBank/DDBJ whole genome shotgun (WGS) entry which is preliminary data.</text>
</comment>
<reference evidence="10 11" key="1">
    <citation type="submission" date="2017-10" db="EMBL/GenBank/DDBJ databases">
        <title>Draft genome of Longimonas halophila.</title>
        <authorList>
            <person name="Goh K.M."/>
            <person name="Shamsir M.S."/>
            <person name="Lim S.W."/>
        </authorList>
    </citation>
    <scope>NUCLEOTIDE SEQUENCE [LARGE SCALE GENOMIC DNA]</scope>
    <source>
        <strain evidence="10 11">KCTC 42399</strain>
    </source>
</reference>
<feature type="binding site" evidence="7">
    <location>
        <position position="105"/>
    </location>
    <ligand>
        <name>FMN</name>
        <dbReference type="ChEBI" id="CHEBI:58210"/>
    </ligand>
</feature>
<evidence type="ECO:0000259" key="8">
    <source>
        <dbReference type="Pfam" id="PF01243"/>
    </source>
</evidence>
<dbReference type="Pfam" id="PF01243">
    <property type="entry name" value="PNPOx_N"/>
    <property type="match status" value="1"/>
</dbReference>
<feature type="binding site" evidence="7">
    <location>
        <begin position="62"/>
        <end position="67"/>
    </location>
    <ligand>
        <name>FMN</name>
        <dbReference type="ChEBI" id="CHEBI:58210"/>
    </ligand>
</feature>
<keyword evidence="4" id="KW-0560">Oxidoreductase</keyword>
<feature type="binding site" evidence="6">
    <location>
        <position position="67"/>
    </location>
    <ligand>
        <name>substrate</name>
    </ligand>
</feature>
<feature type="binding site" evidence="6">
    <location>
        <position position="131"/>
    </location>
    <ligand>
        <name>substrate</name>
    </ligand>
</feature>
<feature type="domain" description="Pyridoxamine 5'-phosphate oxidase N-terminal" evidence="8">
    <location>
        <begin position="34"/>
        <end position="158"/>
    </location>
</feature>
<evidence type="ECO:0000313" key="11">
    <source>
        <dbReference type="Proteomes" id="UP000221024"/>
    </source>
</evidence>
<dbReference type="OrthoDB" id="9780392at2"/>
<dbReference type="GO" id="GO:0004733">
    <property type="term" value="F:pyridoxamine phosphate oxidase activity"/>
    <property type="evidence" value="ECO:0007669"/>
    <property type="project" value="UniProtKB-UniRule"/>
</dbReference>
<dbReference type="InterPro" id="IPR019576">
    <property type="entry name" value="Pyridoxamine_oxidase_dimer_C"/>
</dbReference>
<dbReference type="NCBIfam" id="TIGR00558">
    <property type="entry name" value="pdxH"/>
    <property type="match status" value="1"/>
</dbReference>
<dbReference type="PANTHER" id="PTHR10851:SF0">
    <property type="entry name" value="PYRIDOXINE-5'-PHOSPHATE OXIDASE"/>
    <property type="match status" value="1"/>
</dbReference>
<dbReference type="EC" id="1.4.3.5" evidence="5"/>
<dbReference type="AlphaFoldDB" id="A0A2H3NPC9"/>
<feature type="domain" description="Pyridoxine 5'-phosphate oxidase dimerisation C-terminal" evidence="9">
    <location>
        <begin position="173"/>
        <end position="217"/>
    </location>
</feature>
<dbReference type="GO" id="GO:0008615">
    <property type="term" value="P:pyridoxine biosynthetic process"/>
    <property type="evidence" value="ECO:0007669"/>
    <property type="project" value="UniProtKB-UniRule"/>
</dbReference>
<dbReference type="Gene3D" id="2.30.110.10">
    <property type="entry name" value="Electron Transport, Fmn-binding Protein, Chain A"/>
    <property type="match status" value="1"/>
</dbReference>
<keyword evidence="2" id="KW-0285">Flavoprotein</keyword>
<feature type="binding site" evidence="6">
    <location>
        <position position="123"/>
    </location>
    <ligand>
        <name>substrate</name>
    </ligand>
</feature>
<evidence type="ECO:0000256" key="6">
    <source>
        <dbReference type="PIRSR" id="PIRSR000190-1"/>
    </source>
</evidence>
<proteinExistence type="inferred from homology"/>